<feature type="signal peptide" evidence="1">
    <location>
        <begin position="1"/>
        <end position="25"/>
    </location>
</feature>
<reference evidence="2 3" key="1">
    <citation type="submission" date="2016-10" db="EMBL/GenBank/DDBJ databases">
        <authorList>
            <person name="de Groot N.N."/>
        </authorList>
    </citation>
    <scope>NUCLEOTIDE SEQUENCE [LARGE SCALE GENOMIC DNA]</scope>
    <source>
        <strain evidence="2 3">DSM 26130</strain>
    </source>
</reference>
<feature type="chain" id="PRO_5011486856" evidence="1">
    <location>
        <begin position="26"/>
        <end position="155"/>
    </location>
</feature>
<keyword evidence="1" id="KW-0732">Signal</keyword>
<evidence type="ECO:0000256" key="1">
    <source>
        <dbReference type="SAM" id="SignalP"/>
    </source>
</evidence>
<organism evidence="2 3">
    <name type="scientific">Spirosoma endophyticum</name>
    <dbReference type="NCBI Taxonomy" id="662367"/>
    <lineage>
        <taxon>Bacteria</taxon>
        <taxon>Pseudomonadati</taxon>
        <taxon>Bacteroidota</taxon>
        <taxon>Cytophagia</taxon>
        <taxon>Cytophagales</taxon>
        <taxon>Cytophagaceae</taxon>
        <taxon>Spirosoma</taxon>
    </lineage>
</organism>
<evidence type="ECO:0000313" key="2">
    <source>
        <dbReference type="EMBL" id="SFD23107.1"/>
    </source>
</evidence>
<dbReference type="AlphaFoldDB" id="A0A1I1QM75"/>
<dbReference type="Proteomes" id="UP000198598">
    <property type="component" value="Unassembled WGS sequence"/>
</dbReference>
<sequence>MIMRPIMLSCTLLALFLWLTLNTVAAQTSLSQLPDNQPHFEVLILIGGKPANLYKGIPLTTQILQLEGYLTRQSQLEYAQLKPEVTIHRAIITLVRKDTRLGSIVWTGSESLGNLPQQAKKGDQYEIRLDDVRVQTKDDKSEQLTASQQLTVRLF</sequence>
<evidence type="ECO:0000313" key="3">
    <source>
        <dbReference type="Proteomes" id="UP000198598"/>
    </source>
</evidence>
<dbReference type="EMBL" id="FOLQ01000004">
    <property type="protein sequence ID" value="SFD23107.1"/>
    <property type="molecule type" value="Genomic_DNA"/>
</dbReference>
<gene>
    <name evidence="2" type="ORF">SAMN05216167_10418</name>
</gene>
<accession>A0A1I1QM75</accession>
<protein>
    <submittedName>
        <fullName evidence="2">Uncharacterized protein</fullName>
    </submittedName>
</protein>
<proteinExistence type="predicted"/>
<keyword evidence="3" id="KW-1185">Reference proteome</keyword>
<name>A0A1I1QM75_9BACT</name>